<dbReference type="PROSITE" id="PS51168">
    <property type="entry name" value="CHORISMATE_MUT_2"/>
    <property type="match status" value="1"/>
</dbReference>
<dbReference type="GO" id="GO:0046417">
    <property type="term" value="P:chorismate metabolic process"/>
    <property type="evidence" value="ECO:0007669"/>
    <property type="project" value="InterPro"/>
</dbReference>
<feature type="domain" description="Chorismate mutase" evidence="1">
    <location>
        <begin position="1"/>
        <end position="35"/>
    </location>
</feature>
<dbReference type="Pfam" id="PF01817">
    <property type="entry name" value="CM_2"/>
    <property type="match status" value="1"/>
</dbReference>
<evidence type="ECO:0000313" key="2">
    <source>
        <dbReference type="EMBL" id="GAH86296.1"/>
    </source>
</evidence>
<reference evidence="2" key="1">
    <citation type="journal article" date="2014" name="Front. Microbiol.">
        <title>High frequency of phylogenetically diverse reductive dehalogenase-homologous genes in deep subseafloor sedimentary metagenomes.</title>
        <authorList>
            <person name="Kawai M."/>
            <person name="Futagami T."/>
            <person name="Toyoda A."/>
            <person name="Takaki Y."/>
            <person name="Nishi S."/>
            <person name="Hori S."/>
            <person name="Arai W."/>
            <person name="Tsubouchi T."/>
            <person name="Morono Y."/>
            <person name="Uchiyama I."/>
            <person name="Ito T."/>
            <person name="Fujiyama A."/>
            <person name="Inagaki F."/>
            <person name="Takami H."/>
        </authorList>
    </citation>
    <scope>NUCLEOTIDE SEQUENCE</scope>
    <source>
        <strain evidence="2">Expedition CK06-06</strain>
    </source>
</reference>
<protein>
    <recommendedName>
        <fullName evidence="1">Chorismate mutase domain-containing protein</fullName>
    </recommendedName>
</protein>
<dbReference type="GO" id="GO:0004106">
    <property type="term" value="F:chorismate mutase activity"/>
    <property type="evidence" value="ECO:0007669"/>
    <property type="project" value="InterPro"/>
</dbReference>
<proteinExistence type="predicted"/>
<comment type="caution">
    <text evidence="2">The sequence shown here is derived from an EMBL/GenBank/DDBJ whole genome shotgun (WGS) entry which is preliminary data.</text>
</comment>
<name>X1IV26_9ZZZZ</name>
<organism evidence="2">
    <name type="scientific">marine sediment metagenome</name>
    <dbReference type="NCBI Taxonomy" id="412755"/>
    <lineage>
        <taxon>unclassified sequences</taxon>
        <taxon>metagenomes</taxon>
        <taxon>ecological metagenomes</taxon>
    </lineage>
</organism>
<evidence type="ECO:0000259" key="1">
    <source>
        <dbReference type="PROSITE" id="PS51168"/>
    </source>
</evidence>
<dbReference type="AlphaFoldDB" id="X1IV26"/>
<dbReference type="InterPro" id="IPR002701">
    <property type="entry name" value="CM_II_prokaryot"/>
</dbReference>
<dbReference type="EMBL" id="BARU01037261">
    <property type="protein sequence ID" value="GAH86296.1"/>
    <property type="molecule type" value="Genomic_DNA"/>
</dbReference>
<dbReference type="InterPro" id="IPR036979">
    <property type="entry name" value="CM_dom_sf"/>
</dbReference>
<dbReference type="InterPro" id="IPR036263">
    <property type="entry name" value="Chorismate_II_sf"/>
</dbReference>
<sequence length="35" mass="3996">MNLEDLRKKIDEIDAGIVELISQRIRIAEEIGKGE</sequence>
<feature type="non-terminal residue" evidence="2">
    <location>
        <position position="35"/>
    </location>
</feature>
<dbReference type="Gene3D" id="1.20.59.10">
    <property type="entry name" value="Chorismate mutase"/>
    <property type="match status" value="1"/>
</dbReference>
<accession>X1IV26</accession>
<dbReference type="SUPFAM" id="SSF48600">
    <property type="entry name" value="Chorismate mutase II"/>
    <property type="match status" value="1"/>
</dbReference>
<gene>
    <name evidence="2" type="ORF">S03H2_58095</name>
</gene>